<reference evidence="2 3" key="1">
    <citation type="submission" date="2019-12" db="EMBL/GenBank/DDBJ databases">
        <title>Nocardia macrotermitis sp. nov. and Nocardia aurantia sp. nov., isolated from the gut of the fungus growing-termite Macrotermes natalensis.</title>
        <authorList>
            <person name="Christine B."/>
            <person name="Rene B."/>
        </authorList>
    </citation>
    <scope>NUCLEOTIDE SEQUENCE [LARGE SCALE GENOMIC DNA]</scope>
    <source>
        <strain evidence="2 3">DSM 102126</strain>
    </source>
</reference>
<dbReference type="EMBL" id="WUTW01000003">
    <property type="protein sequence ID" value="MXQ65739.1"/>
    <property type="molecule type" value="Genomic_DNA"/>
</dbReference>
<accession>A0A6I4W4W1</accession>
<gene>
    <name evidence="2" type="ORF">GQ466_17075</name>
</gene>
<proteinExistence type="predicted"/>
<feature type="compositionally biased region" description="Basic and acidic residues" evidence="1">
    <location>
        <begin position="155"/>
        <end position="166"/>
    </location>
</feature>
<evidence type="ECO:0000313" key="2">
    <source>
        <dbReference type="EMBL" id="MXQ65739.1"/>
    </source>
</evidence>
<dbReference type="InterPro" id="IPR040701">
    <property type="entry name" value="Bact_RF_family2"/>
</dbReference>
<comment type="caution">
    <text evidence="2">The sequence shown here is derived from an EMBL/GenBank/DDBJ whole genome shotgun (WGS) entry which is preliminary data.</text>
</comment>
<evidence type="ECO:0000256" key="1">
    <source>
        <dbReference type="SAM" id="MobiDB-lite"/>
    </source>
</evidence>
<dbReference type="Proteomes" id="UP000431901">
    <property type="component" value="Unassembled WGS sequence"/>
</dbReference>
<dbReference type="RefSeq" id="WP_161103965.1">
    <property type="nucleotide sequence ID" value="NZ_JBHLYI010000026.1"/>
</dbReference>
<keyword evidence="3" id="KW-1185">Reference proteome</keyword>
<dbReference type="OrthoDB" id="5179393at2"/>
<feature type="region of interest" description="Disordered" evidence="1">
    <location>
        <begin position="142"/>
        <end position="167"/>
    </location>
</feature>
<organism evidence="2 3">
    <name type="scientific">Actinomadura rayongensis</name>
    <dbReference type="NCBI Taxonomy" id="1429076"/>
    <lineage>
        <taxon>Bacteria</taxon>
        <taxon>Bacillati</taxon>
        <taxon>Actinomycetota</taxon>
        <taxon>Actinomycetes</taxon>
        <taxon>Streptosporangiales</taxon>
        <taxon>Thermomonosporaceae</taxon>
        <taxon>Actinomadura</taxon>
    </lineage>
</organism>
<evidence type="ECO:0000313" key="3">
    <source>
        <dbReference type="Proteomes" id="UP000431901"/>
    </source>
</evidence>
<sequence length="361" mass="38184">MDLSFLKPLYRRPGPFVSVYAELLRPAEDAAKAAELRWRALRADLCAQDAASAALAAADRAVAGALRDRRTGGLAVFAAADGSARVEALDVAPPAPVARAAPLPHVVPFLAARGERIPYLVAVVDRRGGEIDCVSAAGLRRRIDVPGEPPPRGASGRDRDEARAQRSAETVWRGNARRVGRALDRAARRHRAEAVVVAGDVRARTAVLEEVSDGVLSRTVESDRGSGPGLDSDVARVLELKAAERVFSVAERFERELARGERAVAGLPATVAAVRDGRVASLLLDDPDAPARLWVGPEPDQIAATRDELLRRGVPDPVEDRADAALVRGVAATDGELVVLPSDGPNAELGVGAVLRYPDPS</sequence>
<dbReference type="Pfam" id="PF18844">
    <property type="entry name" value="baeRF_family2"/>
    <property type="match status" value="1"/>
</dbReference>
<protein>
    <submittedName>
        <fullName evidence="2">Peptide chain release factor 1</fullName>
    </submittedName>
</protein>
<dbReference type="AlphaFoldDB" id="A0A6I4W4W1"/>
<name>A0A6I4W4W1_9ACTN</name>